<accession>A0A1G7Q7I6</accession>
<dbReference type="InterPro" id="IPR008532">
    <property type="entry name" value="NFACT_RNA-bd"/>
</dbReference>
<name>A0A1G7Q7I6_9BACT</name>
<dbReference type="GO" id="GO:0072344">
    <property type="term" value="P:rescue of stalled ribosome"/>
    <property type="evidence" value="ECO:0007669"/>
    <property type="project" value="TreeGrafter"/>
</dbReference>
<feature type="domain" description="NFACT RNA-binding" evidence="1">
    <location>
        <begin position="402"/>
        <end position="492"/>
    </location>
</feature>
<dbReference type="Proteomes" id="UP000199355">
    <property type="component" value="Unassembled WGS sequence"/>
</dbReference>
<dbReference type="EMBL" id="FNBX01000019">
    <property type="protein sequence ID" value="SDF93889.1"/>
    <property type="molecule type" value="Genomic_DNA"/>
</dbReference>
<reference evidence="3" key="1">
    <citation type="submission" date="2016-10" db="EMBL/GenBank/DDBJ databases">
        <authorList>
            <person name="Varghese N."/>
            <person name="Submissions S."/>
        </authorList>
    </citation>
    <scope>NUCLEOTIDE SEQUENCE [LARGE SCALE GENOMIC DNA]</scope>
    <source>
        <strain evidence="3">KHC7</strain>
    </source>
</reference>
<protein>
    <recommendedName>
        <fullName evidence="1">NFACT RNA-binding domain-containing protein</fullName>
    </recommendedName>
</protein>
<sequence length="529" mass="57206">MDAHLFRRCCDALVPLLLGARLEKLQEPAPGLLALTFFGGGRKRTLCLRYGRKDPLLFVTERRLTAGVAPTAAIMRLRKYAAGHRVAACVPRHWARQLWLLPAGAGGASLPWLVLDLKEGPGLRFLPPDATPEEERPAWPSPPELPAALEDWRRWPVLTPALRRTLALLEPPEQWALLEDLRQGGGDIFLYHMQGSGACRAVSAWPLPAPLQDGLRTTAEAEEGRRIGEESGAEVLPLLERAGADLALARVAADAAREADRPLSRRESKLRRLLDKLREEEARLTAMCAAGADALALQAELWRWPPELRAASVAVSAGAHGPAREIALDPRRSVREAMARLFHTAARGKRGLVHLTARRAALEAELAALRAARGLGLPAAPTPVAGTGADQPALAAAAPKNVQVFVSDDGFVLLRGRDAKGNLAARRLAAPHDIWLHAENGPGAHVIIRRAYAGQEVPARTLDQAGSLAACKSWQKDAARARIQYAEVRHVKPMRRATAGTVRVDKVLASREVPVDPGLEIALLPRPAA</sequence>
<dbReference type="OrthoDB" id="9766163at2"/>
<dbReference type="PANTHER" id="PTHR15239">
    <property type="entry name" value="NUCLEAR EXPORT MEDIATOR FACTOR NEMF"/>
    <property type="match status" value="1"/>
</dbReference>
<evidence type="ECO:0000259" key="1">
    <source>
        <dbReference type="Pfam" id="PF05670"/>
    </source>
</evidence>
<evidence type="ECO:0000313" key="2">
    <source>
        <dbReference type="EMBL" id="SDF93889.1"/>
    </source>
</evidence>
<proteinExistence type="predicted"/>
<dbReference type="PANTHER" id="PTHR15239:SF6">
    <property type="entry name" value="RIBOSOME QUALITY CONTROL COMPLEX SUBUNIT NEMF"/>
    <property type="match status" value="1"/>
</dbReference>
<evidence type="ECO:0000313" key="3">
    <source>
        <dbReference type="Proteomes" id="UP000199355"/>
    </source>
</evidence>
<dbReference type="Gene3D" id="2.30.310.10">
    <property type="entry name" value="ibrinogen binding protein from staphylococcus aureus domain"/>
    <property type="match status" value="1"/>
</dbReference>
<dbReference type="GO" id="GO:0000049">
    <property type="term" value="F:tRNA binding"/>
    <property type="evidence" value="ECO:0007669"/>
    <property type="project" value="TreeGrafter"/>
</dbReference>
<dbReference type="AlphaFoldDB" id="A0A1G7Q7I6"/>
<organism evidence="2 3">
    <name type="scientific">Desulfovibrio legallii</name>
    <dbReference type="NCBI Taxonomy" id="571438"/>
    <lineage>
        <taxon>Bacteria</taxon>
        <taxon>Pseudomonadati</taxon>
        <taxon>Thermodesulfobacteriota</taxon>
        <taxon>Desulfovibrionia</taxon>
        <taxon>Desulfovibrionales</taxon>
        <taxon>Desulfovibrionaceae</taxon>
        <taxon>Desulfovibrio</taxon>
    </lineage>
</organism>
<dbReference type="GO" id="GO:1990112">
    <property type="term" value="C:RQC complex"/>
    <property type="evidence" value="ECO:0007669"/>
    <property type="project" value="TreeGrafter"/>
</dbReference>
<keyword evidence="3" id="KW-1185">Reference proteome</keyword>
<gene>
    <name evidence="2" type="ORF">SAMN05192586_11939</name>
</gene>
<dbReference type="GO" id="GO:0043023">
    <property type="term" value="F:ribosomal large subunit binding"/>
    <property type="evidence" value="ECO:0007669"/>
    <property type="project" value="TreeGrafter"/>
</dbReference>
<dbReference type="STRING" id="571438.SAMN05192586_11939"/>
<dbReference type="InterPro" id="IPR051608">
    <property type="entry name" value="RQC_Subunit_NEMF"/>
</dbReference>
<dbReference type="RefSeq" id="WP_092154919.1">
    <property type="nucleotide sequence ID" value="NZ_FNBX01000019.1"/>
</dbReference>
<dbReference type="Pfam" id="PF05670">
    <property type="entry name" value="NFACT-R_1"/>
    <property type="match status" value="1"/>
</dbReference>